<dbReference type="Pfam" id="PF13920">
    <property type="entry name" value="zf-C3HC4_3"/>
    <property type="match status" value="1"/>
</dbReference>
<dbReference type="SUPFAM" id="SSF57850">
    <property type="entry name" value="RING/U-box"/>
    <property type="match status" value="1"/>
</dbReference>
<dbReference type="InterPro" id="IPR017907">
    <property type="entry name" value="Znf_RING_CS"/>
</dbReference>
<comment type="caution">
    <text evidence="7">The sequence shown here is derived from an EMBL/GenBank/DDBJ whole genome shotgun (WGS) entry which is preliminary data.</text>
</comment>
<evidence type="ECO:0000313" key="8">
    <source>
        <dbReference type="Proteomes" id="UP001163105"/>
    </source>
</evidence>
<evidence type="ECO:0000256" key="4">
    <source>
        <dbReference type="PROSITE-ProRule" id="PRU00175"/>
    </source>
</evidence>
<dbReference type="EMBL" id="JAQHRD010000002">
    <property type="protein sequence ID" value="KAJ6444749.1"/>
    <property type="molecule type" value="Genomic_DNA"/>
</dbReference>
<evidence type="ECO:0000256" key="3">
    <source>
        <dbReference type="ARBA" id="ARBA00022833"/>
    </source>
</evidence>
<evidence type="ECO:0000259" key="6">
    <source>
        <dbReference type="PROSITE" id="PS50089"/>
    </source>
</evidence>
<evidence type="ECO:0000256" key="1">
    <source>
        <dbReference type="ARBA" id="ARBA00022723"/>
    </source>
</evidence>
<reference evidence="7" key="1">
    <citation type="submission" date="2023-01" db="EMBL/GenBank/DDBJ databases">
        <title>The growth and conidiation of Purpureocillium lavendulum are regulated by nitrogen source and histone H3K14 acetylation.</title>
        <authorList>
            <person name="Tang P."/>
            <person name="Han J."/>
            <person name="Zhang C."/>
            <person name="Tang P."/>
            <person name="Qi F."/>
            <person name="Zhang K."/>
            <person name="Liang L."/>
        </authorList>
    </citation>
    <scope>NUCLEOTIDE SEQUENCE</scope>
    <source>
        <strain evidence="7">YMF1.00683</strain>
    </source>
</reference>
<feature type="compositionally biased region" description="Basic and acidic residues" evidence="5">
    <location>
        <begin position="131"/>
        <end position="141"/>
    </location>
</feature>
<feature type="compositionally biased region" description="Polar residues" evidence="5">
    <location>
        <begin position="299"/>
        <end position="312"/>
    </location>
</feature>
<dbReference type="Gene3D" id="3.30.40.10">
    <property type="entry name" value="Zinc/RING finger domain, C3HC4 (zinc finger)"/>
    <property type="match status" value="1"/>
</dbReference>
<dbReference type="SMART" id="SM00184">
    <property type="entry name" value="RING"/>
    <property type="match status" value="1"/>
</dbReference>
<keyword evidence="3" id="KW-0862">Zinc</keyword>
<keyword evidence="2 4" id="KW-0863">Zinc-finger</keyword>
<keyword evidence="1" id="KW-0479">Metal-binding</keyword>
<dbReference type="InterPro" id="IPR001841">
    <property type="entry name" value="Znf_RING"/>
</dbReference>
<dbReference type="PROSITE" id="PS50089">
    <property type="entry name" value="ZF_RING_2"/>
    <property type="match status" value="1"/>
</dbReference>
<sequence length="514" mass="55557">MPSLRSRIECQAGSRNRRELLQRLDGAAGDEEPSDANAVTAEDVNLSGGTETASPVPESVPLVAVLGSTNVTAVFTCSVKINYEQRVGKLGSRVKIERSNAVEAEHRFDKLTSSSSGDHGIATSPYPLFRRNPDRRTAADDPQRLLQPAKKQLALPSTAVARAKVVRVPKPSTGSRCFWHRFGILSTSDRSRRRVTPTAPVNPGLADTWGSDSLDDFSLVTQVGNLDDTNEDGQYLSAFADVDFSSPSSYPSFVNPPADDDPLARQAPSQPQQAAAAYPGSAAPLRRASACGRTMAAPSRSTTQLTASSVGESQNSLFNDILDEPLTSQSTQSSVADMPAPGTMHGLLNEEPEPGRFAKRRRMPGVASGNSTGVKDLVLPLVSDDDDLFGENENPPPDTDDFATIDLTKATEVPEELKKPEVDNRVKLSAFQCVICMDDVTTLTLTHCGHLFCQQCLHSSLHVDATRGKCPMCRAKIDMKPRASYNTKTKGFWPLELKLMTKSKQGKRKADDMA</sequence>
<feature type="region of interest" description="Disordered" evidence="5">
    <location>
        <begin position="107"/>
        <end position="141"/>
    </location>
</feature>
<evidence type="ECO:0000313" key="7">
    <source>
        <dbReference type="EMBL" id="KAJ6444749.1"/>
    </source>
</evidence>
<gene>
    <name evidence="7" type="ORF">O9K51_03146</name>
</gene>
<feature type="domain" description="RING-type" evidence="6">
    <location>
        <begin position="433"/>
        <end position="474"/>
    </location>
</feature>
<organism evidence="7 8">
    <name type="scientific">Purpureocillium lavendulum</name>
    <dbReference type="NCBI Taxonomy" id="1247861"/>
    <lineage>
        <taxon>Eukaryota</taxon>
        <taxon>Fungi</taxon>
        <taxon>Dikarya</taxon>
        <taxon>Ascomycota</taxon>
        <taxon>Pezizomycotina</taxon>
        <taxon>Sordariomycetes</taxon>
        <taxon>Hypocreomycetidae</taxon>
        <taxon>Hypocreales</taxon>
        <taxon>Ophiocordycipitaceae</taxon>
        <taxon>Purpureocillium</taxon>
    </lineage>
</organism>
<accession>A0AB34G042</accession>
<evidence type="ECO:0000256" key="2">
    <source>
        <dbReference type="ARBA" id="ARBA00022771"/>
    </source>
</evidence>
<name>A0AB34G042_9HYPO</name>
<dbReference type="PANTHER" id="PTHR23041:SF78">
    <property type="entry name" value="E3 UBIQUITIN-PROTEIN LIGASE RNF4"/>
    <property type="match status" value="1"/>
</dbReference>
<dbReference type="GO" id="GO:0008270">
    <property type="term" value="F:zinc ion binding"/>
    <property type="evidence" value="ECO:0007669"/>
    <property type="project" value="UniProtKB-KW"/>
</dbReference>
<dbReference type="AlphaFoldDB" id="A0AB34G042"/>
<dbReference type="PROSITE" id="PS00518">
    <property type="entry name" value="ZF_RING_1"/>
    <property type="match status" value="1"/>
</dbReference>
<evidence type="ECO:0000256" key="5">
    <source>
        <dbReference type="SAM" id="MobiDB-lite"/>
    </source>
</evidence>
<dbReference type="PANTHER" id="PTHR23041">
    <property type="entry name" value="RING FINGER DOMAIN-CONTAINING"/>
    <property type="match status" value="1"/>
</dbReference>
<dbReference type="InterPro" id="IPR013083">
    <property type="entry name" value="Znf_RING/FYVE/PHD"/>
</dbReference>
<feature type="compositionally biased region" description="Low complexity" evidence="5">
    <location>
        <begin position="264"/>
        <end position="284"/>
    </location>
</feature>
<protein>
    <submittedName>
        <fullName evidence="7">SLX8 protein</fullName>
    </submittedName>
</protein>
<dbReference type="Proteomes" id="UP001163105">
    <property type="component" value="Unassembled WGS sequence"/>
</dbReference>
<feature type="region of interest" description="Disordered" evidence="5">
    <location>
        <begin position="250"/>
        <end position="312"/>
    </location>
</feature>
<keyword evidence="8" id="KW-1185">Reference proteome</keyword>
<proteinExistence type="predicted"/>
<dbReference type="InterPro" id="IPR047134">
    <property type="entry name" value="RNF4"/>
</dbReference>